<reference evidence="3" key="1">
    <citation type="submission" date="2018-06" db="EMBL/GenBank/DDBJ databases">
        <authorList>
            <person name="Zhirakovskaya E."/>
        </authorList>
    </citation>
    <scope>NUCLEOTIDE SEQUENCE</scope>
</reference>
<sequence>MSFTNSTTTSDSSASKQTSKRVRRKLVIVGWILILGVIVGSGLDRSPPDFTKELKLEGAISGKPLDSPTLKVASFNIHGGVGLDGQKDLSRIALLLQGFDFVGMYEVHNQSFGFNDNMAKEIGQKLGMASTFSATEQRWWHDHFGNALLTKTPFLNLQRIPLAGTQKKKYRNAILSSFLYQGKRVNLICVHIDRVQDRKRQLQKVIQLFLSLNAPAILMGDFNSNGDDPQIRQLLEETGVVDCIGYAAGDKKVPSRVDWIFSRGFHCKNAKLVENNASDHPLVWAELELLEEE</sequence>
<evidence type="ECO:0000259" key="2">
    <source>
        <dbReference type="Pfam" id="PF03372"/>
    </source>
</evidence>
<dbReference type="InterPro" id="IPR036691">
    <property type="entry name" value="Endo/exonu/phosph_ase_sf"/>
</dbReference>
<dbReference type="Gene3D" id="3.60.10.10">
    <property type="entry name" value="Endonuclease/exonuclease/phosphatase"/>
    <property type="match status" value="1"/>
</dbReference>
<evidence type="ECO:0000256" key="1">
    <source>
        <dbReference type="SAM" id="Phobius"/>
    </source>
</evidence>
<feature type="domain" description="Endonuclease/exonuclease/phosphatase" evidence="2">
    <location>
        <begin position="73"/>
        <end position="280"/>
    </location>
</feature>
<accession>A0A3B1DDJ7</accession>
<dbReference type="PANTHER" id="PTHR14859">
    <property type="entry name" value="CALCOFLUOR WHITE HYPERSENSITIVE PROTEIN PRECURSOR"/>
    <property type="match status" value="1"/>
</dbReference>
<dbReference type="Pfam" id="PF03372">
    <property type="entry name" value="Exo_endo_phos"/>
    <property type="match status" value="1"/>
</dbReference>
<dbReference type="InterPro" id="IPR051916">
    <property type="entry name" value="GPI-anchor_lipid_remodeler"/>
</dbReference>
<dbReference type="GO" id="GO:0003824">
    <property type="term" value="F:catalytic activity"/>
    <property type="evidence" value="ECO:0007669"/>
    <property type="project" value="InterPro"/>
</dbReference>
<evidence type="ECO:0000313" key="3">
    <source>
        <dbReference type="EMBL" id="VAX38842.1"/>
    </source>
</evidence>
<keyword evidence="1" id="KW-0812">Transmembrane</keyword>
<dbReference type="AlphaFoldDB" id="A0A3B1DDJ7"/>
<feature type="transmembrane region" description="Helical" evidence="1">
    <location>
        <begin position="26"/>
        <end position="43"/>
    </location>
</feature>
<protein>
    <recommendedName>
        <fullName evidence="2">Endonuclease/exonuclease/phosphatase domain-containing protein</fullName>
    </recommendedName>
</protein>
<dbReference type="InterPro" id="IPR005135">
    <property type="entry name" value="Endo/exonuclease/phosphatase"/>
</dbReference>
<proteinExistence type="predicted"/>
<dbReference type="SUPFAM" id="SSF56219">
    <property type="entry name" value="DNase I-like"/>
    <property type="match status" value="1"/>
</dbReference>
<keyword evidence="1" id="KW-1133">Transmembrane helix</keyword>
<gene>
    <name evidence="3" type="ORF">MNBD_PLANCTO02-3</name>
</gene>
<dbReference type="PANTHER" id="PTHR14859:SF15">
    <property type="entry name" value="ENDONUCLEASE_EXONUCLEASE_PHOSPHATASE DOMAIN-CONTAINING PROTEIN"/>
    <property type="match status" value="1"/>
</dbReference>
<keyword evidence="1" id="KW-0472">Membrane</keyword>
<name>A0A3B1DDJ7_9ZZZZ</name>
<dbReference type="EMBL" id="UOGL01000265">
    <property type="protein sequence ID" value="VAX38842.1"/>
    <property type="molecule type" value="Genomic_DNA"/>
</dbReference>
<organism evidence="3">
    <name type="scientific">hydrothermal vent metagenome</name>
    <dbReference type="NCBI Taxonomy" id="652676"/>
    <lineage>
        <taxon>unclassified sequences</taxon>
        <taxon>metagenomes</taxon>
        <taxon>ecological metagenomes</taxon>
    </lineage>
</organism>
<dbReference type="GO" id="GO:0016020">
    <property type="term" value="C:membrane"/>
    <property type="evidence" value="ECO:0007669"/>
    <property type="project" value="GOC"/>
</dbReference>
<dbReference type="GO" id="GO:0006506">
    <property type="term" value="P:GPI anchor biosynthetic process"/>
    <property type="evidence" value="ECO:0007669"/>
    <property type="project" value="TreeGrafter"/>
</dbReference>